<proteinExistence type="predicted"/>
<evidence type="ECO:0000313" key="2">
    <source>
        <dbReference type="Proteomes" id="UP000607653"/>
    </source>
</evidence>
<organism evidence="1 2">
    <name type="scientific">Nelumbo nucifera</name>
    <name type="common">Sacred lotus</name>
    <dbReference type="NCBI Taxonomy" id="4432"/>
    <lineage>
        <taxon>Eukaryota</taxon>
        <taxon>Viridiplantae</taxon>
        <taxon>Streptophyta</taxon>
        <taxon>Embryophyta</taxon>
        <taxon>Tracheophyta</taxon>
        <taxon>Spermatophyta</taxon>
        <taxon>Magnoliopsida</taxon>
        <taxon>Proteales</taxon>
        <taxon>Nelumbonaceae</taxon>
        <taxon>Nelumbo</taxon>
    </lineage>
</organism>
<dbReference type="EMBL" id="DUZY01000006">
    <property type="protein sequence ID" value="DAD42480.1"/>
    <property type="molecule type" value="Genomic_DNA"/>
</dbReference>
<dbReference type="Proteomes" id="UP000607653">
    <property type="component" value="Unassembled WGS sequence"/>
</dbReference>
<sequence>MLEFSWLHTGRGCDRDGSILIPETKYRVSLPRSNKSGIIFLPQVMALQLITSHLHVLHSSSSLLHY</sequence>
<accession>A0A822ZD90</accession>
<comment type="caution">
    <text evidence="1">The sequence shown here is derived from an EMBL/GenBank/DDBJ whole genome shotgun (WGS) entry which is preliminary data.</text>
</comment>
<evidence type="ECO:0000313" key="1">
    <source>
        <dbReference type="EMBL" id="DAD42480.1"/>
    </source>
</evidence>
<dbReference type="AlphaFoldDB" id="A0A822ZD90"/>
<name>A0A822ZD90_NELNU</name>
<gene>
    <name evidence="1" type="ORF">HUJ06_000710</name>
</gene>
<reference evidence="1 2" key="1">
    <citation type="journal article" date="2020" name="Mol. Biol. Evol.">
        <title>Distinct Expression and Methylation Patterns for Genes with Different Fates following a Single Whole-Genome Duplication in Flowering Plants.</title>
        <authorList>
            <person name="Shi T."/>
            <person name="Rahmani R.S."/>
            <person name="Gugger P.F."/>
            <person name="Wang M."/>
            <person name="Li H."/>
            <person name="Zhang Y."/>
            <person name="Li Z."/>
            <person name="Wang Q."/>
            <person name="Van de Peer Y."/>
            <person name="Marchal K."/>
            <person name="Chen J."/>
        </authorList>
    </citation>
    <scope>NUCLEOTIDE SEQUENCE [LARGE SCALE GENOMIC DNA]</scope>
    <source>
        <tissue evidence="1">Leaf</tissue>
    </source>
</reference>
<protein>
    <submittedName>
        <fullName evidence="1">Uncharacterized protein</fullName>
    </submittedName>
</protein>
<keyword evidence="2" id="KW-1185">Reference proteome</keyword>